<comment type="similarity">
    <text evidence="2">Belongs to the binding-protein-dependent transport system permease family. HisMQ subfamily.</text>
</comment>
<keyword evidence="5 8" id="KW-0812">Transmembrane</keyword>
<dbReference type="CDD" id="cd06261">
    <property type="entry name" value="TM_PBP2"/>
    <property type="match status" value="1"/>
</dbReference>
<evidence type="ECO:0000256" key="4">
    <source>
        <dbReference type="ARBA" id="ARBA00022475"/>
    </source>
</evidence>
<keyword evidence="6 8" id="KW-1133">Transmembrane helix</keyword>
<dbReference type="GO" id="GO:0006865">
    <property type="term" value="P:amino acid transport"/>
    <property type="evidence" value="ECO:0007669"/>
    <property type="project" value="TreeGrafter"/>
</dbReference>
<feature type="transmembrane region" description="Helical" evidence="8">
    <location>
        <begin position="369"/>
        <end position="386"/>
    </location>
</feature>
<dbReference type="Proteomes" id="UP000243904">
    <property type="component" value="Chromosome I"/>
</dbReference>
<evidence type="ECO:0000256" key="2">
    <source>
        <dbReference type="ARBA" id="ARBA00010072"/>
    </source>
</evidence>
<dbReference type="Gene3D" id="1.10.3720.10">
    <property type="entry name" value="MetI-like"/>
    <property type="match status" value="1"/>
</dbReference>
<dbReference type="InterPro" id="IPR000515">
    <property type="entry name" value="MetI-like"/>
</dbReference>
<feature type="transmembrane region" description="Helical" evidence="8">
    <location>
        <begin position="136"/>
        <end position="154"/>
    </location>
</feature>
<evidence type="ECO:0000256" key="6">
    <source>
        <dbReference type="ARBA" id="ARBA00022989"/>
    </source>
</evidence>
<dbReference type="PANTHER" id="PTHR30614">
    <property type="entry name" value="MEMBRANE COMPONENT OF AMINO ACID ABC TRANSPORTER"/>
    <property type="match status" value="1"/>
</dbReference>
<feature type="transmembrane region" description="Helical" evidence="8">
    <location>
        <begin position="294"/>
        <end position="321"/>
    </location>
</feature>
<feature type="transmembrane region" description="Helical" evidence="8">
    <location>
        <begin position="471"/>
        <end position="490"/>
    </location>
</feature>
<keyword evidence="11" id="KW-1185">Reference proteome</keyword>
<dbReference type="Pfam" id="PF00528">
    <property type="entry name" value="BPD_transp_1"/>
    <property type="match status" value="1"/>
</dbReference>
<keyword evidence="4" id="KW-1003">Cell membrane</keyword>
<organism evidence="10 11">
    <name type="scientific">Bradyrhizobium canariense</name>
    <dbReference type="NCBI Taxonomy" id="255045"/>
    <lineage>
        <taxon>Bacteria</taxon>
        <taxon>Pseudomonadati</taxon>
        <taxon>Pseudomonadota</taxon>
        <taxon>Alphaproteobacteria</taxon>
        <taxon>Hyphomicrobiales</taxon>
        <taxon>Nitrobacteraceae</taxon>
        <taxon>Bradyrhizobium</taxon>
    </lineage>
</organism>
<evidence type="ECO:0000256" key="5">
    <source>
        <dbReference type="ARBA" id="ARBA00022692"/>
    </source>
</evidence>
<feature type="transmembrane region" description="Helical" evidence="8">
    <location>
        <begin position="333"/>
        <end position="357"/>
    </location>
</feature>
<evidence type="ECO:0000313" key="11">
    <source>
        <dbReference type="Proteomes" id="UP000243904"/>
    </source>
</evidence>
<dbReference type="GO" id="GO:0022857">
    <property type="term" value="F:transmembrane transporter activity"/>
    <property type="evidence" value="ECO:0007669"/>
    <property type="project" value="InterPro"/>
</dbReference>
<feature type="transmembrane region" description="Helical" evidence="8">
    <location>
        <begin position="111"/>
        <end position="129"/>
    </location>
</feature>
<dbReference type="SUPFAM" id="SSF161098">
    <property type="entry name" value="MetI-like"/>
    <property type="match status" value="1"/>
</dbReference>
<dbReference type="AlphaFoldDB" id="A0A1H1QNF9"/>
<feature type="transmembrane region" description="Helical" evidence="8">
    <location>
        <begin position="264"/>
        <end position="282"/>
    </location>
</feature>
<keyword evidence="3 8" id="KW-0813">Transport</keyword>
<gene>
    <name evidence="10" type="ORF">SAMN05444158_1473</name>
</gene>
<dbReference type="PROSITE" id="PS50928">
    <property type="entry name" value="ABC_TM1"/>
    <property type="match status" value="1"/>
</dbReference>
<evidence type="ECO:0000256" key="8">
    <source>
        <dbReference type="RuleBase" id="RU363032"/>
    </source>
</evidence>
<dbReference type="GO" id="GO:0043190">
    <property type="term" value="C:ATP-binding cassette (ABC) transporter complex"/>
    <property type="evidence" value="ECO:0007669"/>
    <property type="project" value="InterPro"/>
</dbReference>
<feature type="domain" description="ABC transmembrane type-1" evidence="9">
    <location>
        <begin position="298"/>
        <end position="494"/>
    </location>
</feature>
<dbReference type="NCBIfam" id="TIGR01726">
    <property type="entry name" value="HEQRo_perm_3TM"/>
    <property type="match status" value="1"/>
</dbReference>
<protein>
    <submittedName>
        <fullName evidence="10">Amino acid ABC transporter membrane protein 2, PAAT family</fullName>
    </submittedName>
</protein>
<feature type="transmembrane region" description="Helical" evidence="8">
    <location>
        <begin position="42"/>
        <end position="65"/>
    </location>
</feature>
<dbReference type="InterPro" id="IPR010065">
    <property type="entry name" value="AA_ABC_transptr_permease_3TM"/>
</dbReference>
<evidence type="ECO:0000256" key="3">
    <source>
        <dbReference type="ARBA" id="ARBA00022448"/>
    </source>
</evidence>
<proteinExistence type="inferred from homology"/>
<accession>A0A1H1QNF9</accession>
<dbReference type="PANTHER" id="PTHR30614:SF41">
    <property type="entry name" value="INNER MEMBRANE AMINO-ACID ABC TRANSPORTER PERMEASE PROTEIN YHDY"/>
    <property type="match status" value="1"/>
</dbReference>
<evidence type="ECO:0000259" key="9">
    <source>
        <dbReference type="PROSITE" id="PS50928"/>
    </source>
</evidence>
<feature type="transmembrane region" description="Helical" evidence="8">
    <location>
        <begin position="234"/>
        <end position="252"/>
    </location>
</feature>
<dbReference type="InterPro" id="IPR043429">
    <property type="entry name" value="ArtM/GltK/GlnP/TcyL/YhdX-like"/>
</dbReference>
<reference evidence="11" key="1">
    <citation type="submission" date="2016-10" db="EMBL/GenBank/DDBJ databases">
        <authorList>
            <person name="Varghese N."/>
            <person name="Submissions S."/>
        </authorList>
    </citation>
    <scope>NUCLEOTIDE SEQUENCE [LARGE SCALE GENOMIC DNA]</scope>
    <source>
        <strain evidence="11">GAS369</strain>
    </source>
</reference>
<dbReference type="InterPro" id="IPR035906">
    <property type="entry name" value="MetI-like_sf"/>
</dbReference>
<dbReference type="RefSeq" id="WP_146686772.1">
    <property type="nucleotide sequence ID" value="NZ_LT629750.1"/>
</dbReference>
<evidence type="ECO:0000313" key="10">
    <source>
        <dbReference type="EMBL" id="SDS25012.1"/>
    </source>
</evidence>
<feature type="transmembrane region" description="Helical" evidence="8">
    <location>
        <begin position="430"/>
        <end position="451"/>
    </location>
</feature>
<comment type="subcellular location">
    <subcellularLocation>
        <location evidence="1">Cell inner membrane</location>
        <topology evidence="1">Multi-pass membrane protein</topology>
    </subcellularLocation>
    <subcellularLocation>
        <location evidence="8">Cell membrane</location>
        <topology evidence="8">Multi-pass membrane protein</topology>
    </subcellularLocation>
</comment>
<dbReference type="EMBL" id="LT629750">
    <property type="protein sequence ID" value="SDS25012.1"/>
    <property type="molecule type" value="Genomic_DNA"/>
</dbReference>
<keyword evidence="7 8" id="KW-0472">Membrane</keyword>
<evidence type="ECO:0000256" key="7">
    <source>
        <dbReference type="ARBA" id="ARBA00023136"/>
    </source>
</evidence>
<name>A0A1H1QNF9_9BRAD</name>
<evidence type="ECO:0000256" key="1">
    <source>
        <dbReference type="ARBA" id="ARBA00004429"/>
    </source>
</evidence>
<sequence length="507" mass="54666">MSDIAGQSFVRQELIAERAAPIRTTGFIGFLRTRLFNSPTNILLTIASALLLWFTVIPALKFLLIDAVWRGSDRNACLAENTGHVVGACWPYVEAKFSQFIYGFYPEPERWRVNLTFILAALLLLPLLIPRLPAKGLNAGLFFVAFPIVAFFLLHGGGLSGLGISWSAGILSGFIDSFSEAGHKLAGAGEATAIVGPPLVVLGKLVELLGSALSVLIWPLTWLRDSIEASGHPVWFDFAATAAIVSILLFLLSGGVRTGWRTLAVSLATFAGTGVVIAVMGLDHGGLPIVDTRLWGGLLVTLVVSVTGIVTSMPVGIALALGRRSTIPLIRIFSVAFIEFWRGVPLITVLFFATYMLPLFVPANFTIDGLVRVLIGIALFAGAYNAEVIRGGLQAIPRGQGEAASALGLSWWKTTALIVMPQALRHVIPGLVNSFIALFKDTSLVSIVALFDLLGQLRASFADPVWATPTTLFTGFAFTGIIYFVFCFGMSRYSLFVERRLNAHRRS</sequence>